<reference evidence="7 8" key="1">
    <citation type="submission" date="2019-07" db="EMBL/GenBank/DDBJ databases">
        <title>Complete genome sequence of Comamonas sp. NLF 7-7 isolated from livestock.</title>
        <authorList>
            <person name="Kim D.H."/>
            <person name="Kim J.G."/>
        </authorList>
    </citation>
    <scope>NUCLEOTIDE SEQUENCE [LARGE SCALE GENOMIC DNA]</scope>
    <source>
        <strain evidence="7 8">NLF 7-7</strain>
    </source>
</reference>
<dbReference type="InterPro" id="IPR045214">
    <property type="entry name" value="Surf1/Surf4"/>
</dbReference>
<keyword evidence="3 6" id="KW-0812">Transmembrane</keyword>
<dbReference type="PANTHER" id="PTHR23427">
    <property type="entry name" value="SURFEIT LOCUS PROTEIN"/>
    <property type="match status" value="1"/>
</dbReference>
<evidence type="ECO:0000256" key="5">
    <source>
        <dbReference type="ARBA" id="ARBA00023136"/>
    </source>
</evidence>
<proteinExistence type="inferred from homology"/>
<evidence type="ECO:0000256" key="4">
    <source>
        <dbReference type="ARBA" id="ARBA00022989"/>
    </source>
</evidence>
<dbReference type="EMBL" id="CP042344">
    <property type="protein sequence ID" value="QEA11973.1"/>
    <property type="molecule type" value="Genomic_DNA"/>
</dbReference>
<feature type="transmembrane region" description="Helical" evidence="6">
    <location>
        <begin position="226"/>
        <end position="246"/>
    </location>
</feature>
<keyword evidence="4 6" id="KW-1133">Transmembrane helix</keyword>
<dbReference type="PROSITE" id="PS50895">
    <property type="entry name" value="SURF1"/>
    <property type="match status" value="1"/>
</dbReference>
<dbReference type="KEGG" id="cof:FOZ74_02375"/>
<keyword evidence="6" id="KW-1003">Cell membrane</keyword>
<dbReference type="InterPro" id="IPR002994">
    <property type="entry name" value="Surf1/Shy1"/>
</dbReference>
<dbReference type="GO" id="GO:0005886">
    <property type="term" value="C:plasma membrane"/>
    <property type="evidence" value="ECO:0007669"/>
    <property type="project" value="UniProtKB-SubCell"/>
</dbReference>
<dbReference type="OrthoDB" id="9789940at2"/>
<comment type="similarity">
    <text evidence="2 6">Belongs to the SURF1 family.</text>
</comment>
<dbReference type="AlphaFoldDB" id="A0A5B8RSA7"/>
<sequence length="254" mass="27853">MVDAGRSASGLRFALIAVAALAMAVATGWLGSWQLSRAHEKLAAHQAMLDREQLAPWSAAQLLAALAQDPALAQTQAYHPVQLRGRWLADATVYLENRQMHGKPGFYVYTPLQLAGSGQVLAVQRGWAARDFSDRTRLPQLAQPEGEIVLRGRIAGEPGRLFEFADAPDAKGAGQIRQNLTIAAYAADYSLDLLPLTVVQTDAADDGLLRDWPAPDSGVDMHYGYAFQWFGLCALVVVLYVWFQLIRRLGGRRR</sequence>
<comment type="subcellular location">
    <subcellularLocation>
        <location evidence="6">Cell membrane</location>
        <topology evidence="6">Multi-pass membrane protein</topology>
    </subcellularLocation>
    <subcellularLocation>
        <location evidence="1">Membrane</location>
    </subcellularLocation>
</comment>
<organism evidence="7 8">
    <name type="scientific">Comamonas flocculans</name>
    <dbReference type="NCBI Taxonomy" id="2597701"/>
    <lineage>
        <taxon>Bacteria</taxon>
        <taxon>Pseudomonadati</taxon>
        <taxon>Pseudomonadota</taxon>
        <taxon>Betaproteobacteria</taxon>
        <taxon>Burkholderiales</taxon>
        <taxon>Comamonadaceae</taxon>
        <taxon>Comamonas</taxon>
    </lineage>
</organism>
<evidence type="ECO:0000313" key="8">
    <source>
        <dbReference type="Proteomes" id="UP000321199"/>
    </source>
</evidence>
<dbReference type="Pfam" id="PF02104">
    <property type="entry name" value="SURF1"/>
    <property type="match status" value="1"/>
</dbReference>
<accession>A0A5B8RSA7</accession>
<dbReference type="Proteomes" id="UP000321199">
    <property type="component" value="Chromosome"/>
</dbReference>
<dbReference type="PANTHER" id="PTHR23427:SF2">
    <property type="entry name" value="SURFEIT LOCUS PROTEIN 1"/>
    <property type="match status" value="1"/>
</dbReference>
<name>A0A5B8RSA7_9BURK</name>
<evidence type="ECO:0000256" key="3">
    <source>
        <dbReference type="ARBA" id="ARBA00022692"/>
    </source>
</evidence>
<dbReference type="CDD" id="cd06662">
    <property type="entry name" value="SURF1"/>
    <property type="match status" value="1"/>
</dbReference>
<gene>
    <name evidence="7" type="ORF">FOZ74_02375</name>
</gene>
<evidence type="ECO:0000256" key="1">
    <source>
        <dbReference type="ARBA" id="ARBA00004370"/>
    </source>
</evidence>
<feature type="transmembrane region" description="Helical" evidence="6">
    <location>
        <begin position="12"/>
        <end position="31"/>
    </location>
</feature>
<keyword evidence="8" id="KW-1185">Reference proteome</keyword>
<protein>
    <recommendedName>
        <fullName evidence="6">SURF1-like protein</fullName>
    </recommendedName>
</protein>
<evidence type="ECO:0000256" key="6">
    <source>
        <dbReference type="RuleBase" id="RU363076"/>
    </source>
</evidence>
<keyword evidence="5 6" id="KW-0472">Membrane</keyword>
<evidence type="ECO:0000256" key="2">
    <source>
        <dbReference type="ARBA" id="ARBA00007165"/>
    </source>
</evidence>
<evidence type="ECO:0000313" key="7">
    <source>
        <dbReference type="EMBL" id="QEA11973.1"/>
    </source>
</evidence>